<dbReference type="KEGG" id="nno:NONO_c47920"/>
<dbReference type="SUPFAM" id="SSF46689">
    <property type="entry name" value="Homeodomain-like"/>
    <property type="match status" value="1"/>
</dbReference>
<gene>
    <name evidence="4" type="ORF">NONO_c47920</name>
</gene>
<keyword evidence="5" id="KW-1185">Reference proteome</keyword>
<dbReference type="HOGENOM" id="CLU_069356_39_1_11"/>
<dbReference type="PATRIC" id="fig|1415166.3.peg.4935"/>
<dbReference type="PRINTS" id="PR00455">
    <property type="entry name" value="HTHTETR"/>
</dbReference>
<dbReference type="EMBL" id="CP006850">
    <property type="protein sequence ID" value="AHH19576.1"/>
    <property type="molecule type" value="Genomic_DNA"/>
</dbReference>
<organism evidence="4 5">
    <name type="scientific">Nocardia nova SH22a</name>
    <dbReference type="NCBI Taxonomy" id="1415166"/>
    <lineage>
        <taxon>Bacteria</taxon>
        <taxon>Bacillati</taxon>
        <taxon>Actinomycetota</taxon>
        <taxon>Actinomycetes</taxon>
        <taxon>Mycobacteriales</taxon>
        <taxon>Nocardiaceae</taxon>
        <taxon>Nocardia</taxon>
    </lineage>
</organism>
<feature type="DNA-binding region" description="H-T-H motif" evidence="2">
    <location>
        <begin position="28"/>
        <end position="47"/>
    </location>
</feature>
<evidence type="ECO:0000256" key="1">
    <source>
        <dbReference type="ARBA" id="ARBA00023125"/>
    </source>
</evidence>
<evidence type="ECO:0000259" key="3">
    <source>
        <dbReference type="PROSITE" id="PS50977"/>
    </source>
</evidence>
<dbReference type="PANTHER" id="PTHR30055:SF153">
    <property type="entry name" value="HTH-TYPE TRANSCRIPTIONAL REPRESSOR RV3405C"/>
    <property type="match status" value="1"/>
</dbReference>
<dbReference type="PANTHER" id="PTHR30055">
    <property type="entry name" value="HTH-TYPE TRANSCRIPTIONAL REGULATOR RUTR"/>
    <property type="match status" value="1"/>
</dbReference>
<dbReference type="InterPro" id="IPR001647">
    <property type="entry name" value="HTH_TetR"/>
</dbReference>
<name>W5TQQ4_9NOCA</name>
<accession>W5TQQ4</accession>
<evidence type="ECO:0000256" key="2">
    <source>
        <dbReference type="PROSITE-ProRule" id="PRU00335"/>
    </source>
</evidence>
<dbReference type="STRING" id="1415166.NONO_c47920"/>
<dbReference type="PROSITE" id="PS50977">
    <property type="entry name" value="HTH_TETR_2"/>
    <property type="match status" value="1"/>
</dbReference>
<dbReference type="AlphaFoldDB" id="W5TQQ4"/>
<reference evidence="4 5" key="1">
    <citation type="journal article" date="2014" name="Appl. Environ. Microbiol.">
        <title>Insights into the Microbial Degradation of Rubber and Gutta-Percha by Analysis of the Complete Genome of Nocardia nova SH22a.</title>
        <authorList>
            <person name="Luo Q."/>
            <person name="Hiessl S."/>
            <person name="Poehlein A."/>
            <person name="Daniel R."/>
            <person name="Steinbuchel A."/>
        </authorList>
    </citation>
    <scope>NUCLEOTIDE SEQUENCE [LARGE SCALE GENOMIC DNA]</scope>
    <source>
        <strain evidence="4">SH22a</strain>
    </source>
</reference>
<dbReference type="GO" id="GO:0003700">
    <property type="term" value="F:DNA-binding transcription factor activity"/>
    <property type="evidence" value="ECO:0007669"/>
    <property type="project" value="TreeGrafter"/>
</dbReference>
<dbReference type="GO" id="GO:0000976">
    <property type="term" value="F:transcription cis-regulatory region binding"/>
    <property type="evidence" value="ECO:0007669"/>
    <property type="project" value="TreeGrafter"/>
</dbReference>
<proteinExistence type="predicted"/>
<dbReference type="InterPro" id="IPR009057">
    <property type="entry name" value="Homeodomain-like_sf"/>
</dbReference>
<dbReference type="Proteomes" id="UP000019150">
    <property type="component" value="Chromosome"/>
</dbReference>
<sequence>MATRDQLEESILDAALERILQVGIRRASLDDIARRAGVNRVTIYRRFRVKENLVDTVLQREISRVLAEIGRIMRSEPEIDTRIEEALLFIVQQTRTHPLVTQLLDVAPDEAVEFFTVRGEELVSQGIRYIQGVLLHSQQEGMFEKYDVAPVAELLARFAHSLLLTPVGGTNFADDDLARGYVRTALVPLVKFGIPQSA</sequence>
<dbReference type="RefSeq" id="WP_025350972.1">
    <property type="nucleotide sequence ID" value="NZ_CP006850.1"/>
</dbReference>
<evidence type="ECO:0000313" key="4">
    <source>
        <dbReference type="EMBL" id="AHH19576.1"/>
    </source>
</evidence>
<dbReference type="Gene3D" id="1.10.357.10">
    <property type="entry name" value="Tetracycline Repressor, domain 2"/>
    <property type="match status" value="1"/>
</dbReference>
<dbReference type="OrthoDB" id="6077212at2"/>
<keyword evidence="1 2" id="KW-0238">DNA-binding</keyword>
<dbReference type="InterPro" id="IPR050109">
    <property type="entry name" value="HTH-type_TetR-like_transc_reg"/>
</dbReference>
<dbReference type="eggNOG" id="COG1309">
    <property type="taxonomic scope" value="Bacteria"/>
</dbReference>
<feature type="domain" description="HTH tetR-type" evidence="3">
    <location>
        <begin position="5"/>
        <end position="65"/>
    </location>
</feature>
<protein>
    <submittedName>
        <fullName evidence="4">Putative transcriptional regulator, TetR family</fullName>
    </submittedName>
</protein>
<dbReference type="Pfam" id="PF00440">
    <property type="entry name" value="TetR_N"/>
    <property type="match status" value="1"/>
</dbReference>
<evidence type="ECO:0000313" key="5">
    <source>
        <dbReference type="Proteomes" id="UP000019150"/>
    </source>
</evidence>